<sequence length="173" mass="20488">MIWNEIVSIFREEDIISNHEHEEAVYQSSNNSVLIHRCFEKIKEQSSASSDSYHVNEKMFETFQCLLYVRDQKLMPFEKLLEEKMMLKSISEELLFLKEEKGYLLKDLERSEEKSTLLRERLSMAVKKGKGLVHDQKNLKNLLDENNSEIEKLKLELQQQESTVADCRDQIFP</sequence>
<keyword evidence="1" id="KW-0175">Coiled coil</keyword>
<dbReference type="EMBL" id="RXIC02000023">
    <property type="protein sequence ID" value="KAB1214396.1"/>
    <property type="molecule type" value="Genomic_DNA"/>
</dbReference>
<keyword evidence="3" id="KW-1185">Reference proteome</keyword>
<feature type="coiled-coil region" evidence="1">
    <location>
        <begin position="136"/>
        <end position="170"/>
    </location>
</feature>
<name>A0A6A1VQX3_9ROSI</name>
<reference evidence="2 3" key="1">
    <citation type="journal article" date="2019" name="Plant Biotechnol. J.">
        <title>The red bayberry genome and genetic basis of sex determination.</title>
        <authorList>
            <person name="Jia H.M."/>
            <person name="Jia H.J."/>
            <person name="Cai Q.L."/>
            <person name="Wang Y."/>
            <person name="Zhao H.B."/>
            <person name="Yang W.F."/>
            <person name="Wang G.Y."/>
            <person name="Li Y.H."/>
            <person name="Zhan D.L."/>
            <person name="Shen Y.T."/>
            <person name="Niu Q.F."/>
            <person name="Chang L."/>
            <person name="Qiu J."/>
            <person name="Zhao L."/>
            <person name="Xie H.B."/>
            <person name="Fu W.Y."/>
            <person name="Jin J."/>
            <person name="Li X.W."/>
            <person name="Jiao Y."/>
            <person name="Zhou C.C."/>
            <person name="Tu T."/>
            <person name="Chai C.Y."/>
            <person name="Gao J.L."/>
            <person name="Fan L.J."/>
            <person name="van de Weg E."/>
            <person name="Wang J.Y."/>
            <person name="Gao Z.S."/>
        </authorList>
    </citation>
    <scope>NUCLEOTIDE SEQUENCE [LARGE SCALE GENOMIC DNA]</scope>
    <source>
        <tissue evidence="2">Leaves</tissue>
    </source>
</reference>
<dbReference type="Proteomes" id="UP000516437">
    <property type="component" value="Chromosome 5"/>
</dbReference>
<comment type="caution">
    <text evidence="2">The sequence shown here is derived from an EMBL/GenBank/DDBJ whole genome shotgun (WGS) entry which is preliminary data.</text>
</comment>
<organism evidence="2 3">
    <name type="scientific">Morella rubra</name>
    <name type="common">Chinese bayberry</name>
    <dbReference type="NCBI Taxonomy" id="262757"/>
    <lineage>
        <taxon>Eukaryota</taxon>
        <taxon>Viridiplantae</taxon>
        <taxon>Streptophyta</taxon>
        <taxon>Embryophyta</taxon>
        <taxon>Tracheophyta</taxon>
        <taxon>Spermatophyta</taxon>
        <taxon>Magnoliopsida</taxon>
        <taxon>eudicotyledons</taxon>
        <taxon>Gunneridae</taxon>
        <taxon>Pentapetalae</taxon>
        <taxon>rosids</taxon>
        <taxon>fabids</taxon>
        <taxon>Fagales</taxon>
        <taxon>Myricaceae</taxon>
        <taxon>Morella</taxon>
    </lineage>
</organism>
<proteinExistence type="predicted"/>
<dbReference type="PANTHER" id="PTHR43939">
    <property type="entry name" value="COILED-COIL DOMAIN-CONTAINING PROTEIN 158"/>
    <property type="match status" value="1"/>
</dbReference>
<gene>
    <name evidence="2" type="ORF">CJ030_MR5G020827</name>
</gene>
<evidence type="ECO:0000256" key="1">
    <source>
        <dbReference type="SAM" id="Coils"/>
    </source>
</evidence>
<dbReference type="PANTHER" id="PTHR43939:SF68">
    <property type="entry name" value="CENTROSOMAL PROTEIN OF 290 KDA-LIKE"/>
    <property type="match status" value="1"/>
</dbReference>
<accession>A0A6A1VQX3</accession>
<evidence type="ECO:0000313" key="2">
    <source>
        <dbReference type="EMBL" id="KAB1214396.1"/>
    </source>
</evidence>
<evidence type="ECO:0000313" key="3">
    <source>
        <dbReference type="Proteomes" id="UP000516437"/>
    </source>
</evidence>
<dbReference type="AlphaFoldDB" id="A0A6A1VQX3"/>
<protein>
    <submittedName>
        <fullName evidence="2">Uncharacterized protein</fullName>
    </submittedName>
</protein>
<dbReference type="OrthoDB" id="1745610at2759"/>